<dbReference type="STRING" id="1120977.GCA_000619845_02848"/>
<feature type="domain" description="ParB-like N-terminal" evidence="3">
    <location>
        <begin position="28"/>
        <end position="117"/>
    </location>
</feature>
<evidence type="ECO:0000256" key="2">
    <source>
        <dbReference type="SAM" id="MobiDB-lite"/>
    </source>
</evidence>
<dbReference type="InterPro" id="IPR036086">
    <property type="entry name" value="ParB/Sulfiredoxin_sf"/>
</dbReference>
<evidence type="ECO:0000313" key="5">
    <source>
        <dbReference type="Proteomes" id="UP000297834"/>
    </source>
</evidence>
<dbReference type="EMBL" id="SNTY01000034">
    <property type="protein sequence ID" value="TEU25842.1"/>
    <property type="molecule type" value="Genomic_DNA"/>
</dbReference>
<dbReference type="InterPro" id="IPR042075">
    <property type="entry name" value="KorB_DNA-db"/>
</dbReference>
<dbReference type="Gene3D" id="3.90.1530.30">
    <property type="match status" value="1"/>
</dbReference>
<dbReference type="Gene3D" id="1.10.10.730">
    <property type="entry name" value="KorB DNA-binding domain"/>
    <property type="match status" value="1"/>
</dbReference>
<name>A0A4Y7XBI6_9GAMM</name>
<dbReference type="InterPro" id="IPR003115">
    <property type="entry name" value="ParB_N"/>
</dbReference>
<dbReference type="NCBIfam" id="TIGR00180">
    <property type="entry name" value="parB_part"/>
    <property type="match status" value="1"/>
</dbReference>
<dbReference type="GO" id="GO:0007059">
    <property type="term" value="P:chromosome segregation"/>
    <property type="evidence" value="ECO:0007669"/>
    <property type="project" value="TreeGrafter"/>
</dbReference>
<dbReference type="SUPFAM" id="SSF109709">
    <property type="entry name" value="KorB DNA-binding domain-like"/>
    <property type="match status" value="1"/>
</dbReference>
<dbReference type="SMART" id="SM00470">
    <property type="entry name" value="ParB"/>
    <property type="match status" value="1"/>
</dbReference>
<dbReference type="OrthoDB" id="9796891at2"/>
<dbReference type="Gene3D" id="6.10.250.140">
    <property type="match status" value="1"/>
</dbReference>
<dbReference type="Pfam" id="PF08535">
    <property type="entry name" value="KorB"/>
    <property type="match status" value="1"/>
</dbReference>
<dbReference type="RefSeq" id="WP_134244645.1">
    <property type="nucleotide sequence ID" value="NZ_SNTY01000034.1"/>
</dbReference>
<feature type="compositionally biased region" description="Basic and acidic residues" evidence="2">
    <location>
        <begin position="247"/>
        <end position="256"/>
    </location>
</feature>
<dbReference type="Pfam" id="PF02195">
    <property type="entry name" value="ParB_N"/>
    <property type="match status" value="1"/>
</dbReference>
<dbReference type="GO" id="GO:0005694">
    <property type="term" value="C:chromosome"/>
    <property type="evidence" value="ECO:0007669"/>
    <property type="project" value="TreeGrafter"/>
</dbReference>
<dbReference type="AlphaFoldDB" id="A0A4Y7XBI6"/>
<dbReference type="SUPFAM" id="SSF110849">
    <property type="entry name" value="ParB/Sulfiredoxin"/>
    <property type="match status" value="1"/>
</dbReference>
<evidence type="ECO:0000259" key="3">
    <source>
        <dbReference type="SMART" id="SM00470"/>
    </source>
</evidence>
<comment type="caution">
    <text evidence="4">The sequence shown here is derived from an EMBL/GenBank/DDBJ whole genome shotgun (WGS) entry which is preliminary data.</text>
</comment>
<feature type="region of interest" description="Disordered" evidence="2">
    <location>
        <begin position="232"/>
        <end position="289"/>
    </location>
</feature>
<dbReference type="GO" id="GO:0003677">
    <property type="term" value="F:DNA binding"/>
    <property type="evidence" value="ECO:0007669"/>
    <property type="project" value="InterPro"/>
</dbReference>
<evidence type="ECO:0000256" key="1">
    <source>
        <dbReference type="ARBA" id="ARBA00006295"/>
    </source>
</evidence>
<dbReference type="InterPro" id="IPR013741">
    <property type="entry name" value="KorB_domain"/>
</dbReference>
<dbReference type="Proteomes" id="UP000297834">
    <property type="component" value="Unassembled WGS sequence"/>
</dbReference>
<dbReference type="PANTHER" id="PTHR33375">
    <property type="entry name" value="CHROMOSOME-PARTITIONING PROTEIN PARB-RELATED"/>
    <property type="match status" value="1"/>
</dbReference>
<reference evidence="4 5" key="1">
    <citation type="submission" date="2019-03" db="EMBL/GenBank/DDBJ databases">
        <title>Alkanindiges illinoisensis: a potential pathogenic isolated from ascites of a gastric cancer patient with abdominal metastasis.</title>
        <authorList>
            <person name="Hu X."/>
            <person name="Yang B."/>
            <person name="Yan X."/>
            <person name="Lin L."/>
            <person name="Zhao H."/>
            <person name="Zhou F."/>
            <person name="Su B."/>
            <person name="Chen J."/>
            <person name="Rui Y."/>
            <person name="Wang Q."/>
            <person name="Zheng L."/>
        </authorList>
    </citation>
    <scope>NUCLEOTIDE SEQUENCE [LARGE SCALE GENOMIC DNA]</scope>
    <source>
        <strain evidence="4 5">NFYY 23406</strain>
    </source>
</reference>
<evidence type="ECO:0000313" key="4">
    <source>
        <dbReference type="EMBL" id="TEU25842.1"/>
    </source>
</evidence>
<accession>A0A4Y7XBI6</accession>
<dbReference type="CDD" id="cd16398">
    <property type="entry name" value="KorB_N_like"/>
    <property type="match status" value="1"/>
</dbReference>
<proteinExistence type="inferred from homology"/>
<protein>
    <submittedName>
        <fullName evidence="4">ParB/RepB/Spo0J family partition protein</fullName>
    </submittedName>
</protein>
<dbReference type="PANTHER" id="PTHR33375:SF1">
    <property type="entry name" value="CHROMOSOME-PARTITIONING PROTEIN PARB-RELATED"/>
    <property type="match status" value="1"/>
</dbReference>
<keyword evidence="5" id="KW-1185">Reference proteome</keyword>
<gene>
    <name evidence="4" type="ORF">E2B99_08960</name>
</gene>
<sequence>MSLDALDNLNIGSLVGKPSRAQNTKDQLHIDLALIEEDPLNVRLVFDEDKLQALADTIRENGVLTPISIRPNPDKSGHFIINNGARRFRASTLLGLKSIPAFIDEQHDEINQMIDNLEREDLTPLEIAQKIYKLANHEDKAKRLKKEDIAKRLGAKPAWVSKHLKLLEMPEKLKFLYDMKRCNDLEALYAISSAYKKYPHQIDKWLDSFKDSSDIITQQAANAFLNKLKEKDKPKAASPIAEQDEASVDRASRPDNTEYEAAEAGENFDSNDNAGTKDRSIGQQSSNESFKSGHDLKFISISLVGSDEQHQQITQQLQEFLKQIEQQYPTAQLELQS</sequence>
<organism evidence="4 5">
    <name type="scientific">Alkanindiges illinoisensis</name>
    <dbReference type="NCBI Taxonomy" id="197183"/>
    <lineage>
        <taxon>Bacteria</taxon>
        <taxon>Pseudomonadati</taxon>
        <taxon>Pseudomonadota</taxon>
        <taxon>Gammaproteobacteria</taxon>
        <taxon>Moraxellales</taxon>
        <taxon>Moraxellaceae</taxon>
        <taxon>Alkanindiges</taxon>
    </lineage>
</organism>
<dbReference type="InterPro" id="IPR050336">
    <property type="entry name" value="Chromosome_partition/occlusion"/>
</dbReference>
<comment type="similarity">
    <text evidence="1">Belongs to the ParB family.</text>
</comment>
<dbReference type="InterPro" id="IPR004437">
    <property type="entry name" value="ParB/RepB/Spo0J"/>
</dbReference>